<evidence type="ECO:0000256" key="2">
    <source>
        <dbReference type="SAM" id="Phobius"/>
    </source>
</evidence>
<dbReference type="Proteomes" id="UP000324222">
    <property type="component" value="Unassembled WGS sequence"/>
</dbReference>
<dbReference type="EMBL" id="VSRR010022017">
    <property type="protein sequence ID" value="MPC64390.1"/>
    <property type="molecule type" value="Genomic_DNA"/>
</dbReference>
<sequence length="154" mass="15658">MNTSKCPLPSTVHMSQTPPKKKTPSPRPGASLQTGAFLTNAPKGLLLKKQTCIVAVPAAAVPVVEAVTVVVVVVVVAGASWLTLGPTGLLALGGDDGGGSGLHSHIASHAHWLAVRGVSGSLLVTATASLRIACRVKEAAEEDGEKDNTRKGSR</sequence>
<comment type="caution">
    <text evidence="3">The sequence shown here is derived from an EMBL/GenBank/DDBJ whole genome shotgun (WGS) entry which is preliminary data.</text>
</comment>
<proteinExistence type="predicted"/>
<reference evidence="3 4" key="1">
    <citation type="submission" date="2019-05" db="EMBL/GenBank/DDBJ databases">
        <title>Another draft genome of Portunus trituberculatus and its Hox gene families provides insights of decapod evolution.</title>
        <authorList>
            <person name="Jeong J.-H."/>
            <person name="Song I."/>
            <person name="Kim S."/>
            <person name="Choi T."/>
            <person name="Kim D."/>
            <person name="Ryu S."/>
            <person name="Kim W."/>
        </authorList>
    </citation>
    <scope>NUCLEOTIDE SEQUENCE [LARGE SCALE GENOMIC DNA]</scope>
    <source>
        <tissue evidence="3">Muscle</tissue>
    </source>
</reference>
<name>A0A5B7GWM3_PORTR</name>
<keyword evidence="2" id="KW-0472">Membrane</keyword>
<feature type="transmembrane region" description="Helical" evidence="2">
    <location>
        <begin position="53"/>
        <end position="82"/>
    </location>
</feature>
<feature type="region of interest" description="Disordered" evidence="1">
    <location>
        <begin position="1"/>
        <end position="32"/>
    </location>
</feature>
<organism evidence="3 4">
    <name type="scientific">Portunus trituberculatus</name>
    <name type="common">Swimming crab</name>
    <name type="synonym">Neptunus trituberculatus</name>
    <dbReference type="NCBI Taxonomy" id="210409"/>
    <lineage>
        <taxon>Eukaryota</taxon>
        <taxon>Metazoa</taxon>
        <taxon>Ecdysozoa</taxon>
        <taxon>Arthropoda</taxon>
        <taxon>Crustacea</taxon>
        <taxon>Multicrustacea</taxon>
        <taxon>Malacostraca</taxon>
        <taxon>Eumalacostraca</taxon>
        <taxon>Eucarida</taxon>
        <taxon>Decapoda</taxon>
        <taxon>Pleocyemata</taxon>
        <taxon>Brachyura</taxon>
        <taxon>Eubrachyura</taxon>
        <taxon>Portunoidea</taxon>
        <taxon>Portunidae</taxon>
        <taxon>Portuninae</taxon>
        <taxon>Portunus</taxon>
    </lineage>
</organism>
<keyword evidence="2" id="KW-1133">Transmembrane helix</keyword>
<keyword evidence="2" id="KW-0812">Transmembrane</keyword>
<accession>A0A5B7GWM3</accession>
<gene>
    <name evidence="3" type="ORF">E2C01_058505</name>
</gene>
<keyword evidence="4" id="KW-1185">Reference proteome</keyword>
<evidence type="ECO:0000313" key="3">
    <source>
        <dbReference type="EMBL" id="MPC64390.1"/>
    </source>
</evidence>
<dbReference type="AlphaFoldDB" id="A0A5B7GWM3"/>
<evidence type="ECO:0000313" key="4">
    <source>
        <dbReference type="Proteomes" id="UP000324222"/>
    </source>
</evidence>
<protein>
    <submittedName>
        <fullName evidence="3">Uncharacterized protein</fullName>
    </submittedName>
</protein>
<evidence type="ECO:0000256" key="1">
    <source>
        <dbReference type="SAM" id="MobiDB-lite"/>
    </source>
</evidence>